<dbReference type="PROSITE" id="PS00108">
    <property type="entry name" value="PROTEIN_KINASE_ST"/>
    <property type="match status" value="1"/>
</dbReference>
<dbReference type="InterPro" id="IPR017441">
    <property type="entry name" value="Protein_kinase_ATP_BS"/>
</dbReference>
<dbReference type="Gene3D" id="1.10.510.10">
    <property type="entry name" value="Transferase(Phosphotransferase) domain 1"/>
    <property type="match status" value="1"/>
</dbReference>
<dbReference type="Proteomes" id="UP000515158">
    <property type="component" value="Unplaced"/>
</dbReference>
<protein>
    <recommendedName>
        <fullName evidence="1">non-specific serine/threonine protein kinase</fullName>
        <ecNumber evidence="1">2.7.11.1</ecNumber>
    </recommendedName>
</protein>
<evidence type="ECO:0000259" key="7">
    <source>
        <dbReference type="PROSITE" id="PS50011"/>
    </source>
</evidence>
<evidence type="ECO:0000256" key="4">
    <source>
        <dbReference type="PROSITE-ProRule" id="PRU10141"/>
    </source>
</evidence>
<feature type="compositionally biased region" description="Basic and acidic residues" evidence="6">
    <location>
        <begin position="362"/>
        <end position="372"/>
    </location>
</feature>
<sequence length="435" mass="48891">MPPKKGKLYKMPAPIPKNEVLTDTSKQKWTLGPSIGKGGFGEIYAAAEGETAPRKESDYPYVVKIEPHENGPLFVEKTFYLRVAKKEDVSSWKEKKKLKVFGMPVACGVGSHTCGDTKYRFLVMDRYGKDLWSLFLSCNKMFPISTVLQISIQVLDVLEYIHSNGYVHADIKGANLLLGLRKGTENQVYVVDFGLASRFSSSKDPKKAHNGTIEYTSRDAHVGGTTCRGDMEILAYNVVHWLSSKLPWEAVLKDPSAVQKAKETAMQNVPQFLKTCFGKKPVPDFVSKFLKYVSEMKYEELPDYTKVRKIFMDGLKSEGVKLDSPLSFTKPLEQQNGESKKIRTSPRKTVKRGSENGSSSRSKPDSSDREMDTNSEEEDEEGENKMKKRKVASKAKPKPTQEKKVSWRDCPTVKASRVERPGEFVPANPKPKKAK</sequence>
<feature type="compositionally biased region" description="Acidic residues" evidence="6">
    <location>
        <begin position="373"/>
        <end position="382"/>
    </location>
</feature>
<evidence type="ECO:0000313" key="8">
    <source>
        <dbReference type="Proteomes" id="UP000515158"/>
    </source>
</evidence>
<feature type="region of interest" description="Disordered" evidence="6">
    <location>
        <begin position="322"/>
        <end position="435"/>
    </location>
</feature>
<feature type="compositionally biased region" description="Basic residues" evidence="6">
    <location>
        <begin position="342"/>
        <end position="351"/>
    </location>
</feature>
<evidence type="ECO:0000256" key="1">
    <source>
        <dbReference type="ARBA" id="ARBA00012513"/>
    </source>
</evidence>
<keyword evidence="5" id="KW-0723">Serine/threonine-protein kinase</keyword>
<reference evidence="9 10" key="1">
    <citation type="submission" date="2025-04" db="UniProtKB">
        <authorList>
            <consortium name="RefSeq"/>
        </authorList>
    </citation>
    <scope>IDENTIFICATION</scope>
    <source>
        <tissue evidence="9 10">Total insect</tissue>
    </source>
</reference>
<evidence type="ECO:0000256" key="2">
    <source>
        <dbReference type="ARBA" id="ARBA00022741"/>
    </source>
</evidence>
<dbReference type="RefSeq" id="XP_034251194.1">
    <property type="nucleotide sequence ID" value="XM_034395303.1"/>
</dbReference>
<dbReference type="InterPro" id="IPR008271">
    <property type="entry name" value="Ser/Thr_kinase_AS"/>
</dbReference>
<evidence type="ECO:0000313" key="9">
    <source>
        <dbReference type="RefSeq" id="XP_034251193.1"/>
    </source>
</evidence>
<dbReference type="KEGG" id="tpal:117651345"/>
<evidence type="ECO:0000256" key="3">
    <source>
        <dbReference type="ARBA" id="ARBA00022840"/>
    </source>
</evidence>
<dbReference type="InterPro" id="IPR011009">
    <property type="entry name" value="Kinase-like_dom_sf"/>
</dbReference>
<dbReference type="InterPro" id="IPR000719">
    <property type="entry name" value="Prot_kinase_dom"/>
</dbReference>
<keyword evidence="5" id="KW-0808">Transferase</keyword>
<keyword evidence="2 4" id="KW-0547">Nucleotide-binding</keyword>
<dbReference type="RefSeq" id="XP_034251193.1">
    <property type="nucleotide sequence ID" value="XM_034395302.1"/>
</dbReference>
<evidence type="ECO:0000313" key="10">
    <source>
        <dbReference type="RefSeq" id="XP_034251194.1"/>
    </source>
</evidence>
<dbReference type="PROSITE" id="PS00107">
    <property type="entry name" value="PROTEIN_KINASE_ATP"/>
    <property type="match status" value="1"/>
</dbReference>
<dbReference type="PANTHER" id="PTHR11909">
    <property type="entry name" value="CASEIN KINASE-RELATED"/>
    <property type="match status" value="1"/>
</dbReference>
<dbReference type="SMART" id="SM00220">
    <property type="entry name" value="S_TKc"/>
    <property type="match status" value="1"/>
</dbReference>
<dbReference type="AlphaFoldDB" id="A0A6P9A0G3"/>
<keyword evidence="5" id="KW-0418">Kinase</keyword>
<comment type="similarity">
    <text evidence="5">Belongs to the protein kinase superfamily.</text>
</comment>
<proteinExistence type="inferred from homology"/>
<keyword evidence="8" id="KW-1185">Reference proteome</keyword>
<organism evidence="9">
    <name type="scientific">Thrips palmi</name>
    <name type="common">Melon thrips</name>
    <dbReference type="NCBI Taxonomy" id="161013"/>
    <lineage>
        <taxon>Eukaryota</taxon>
        <taxon>Metazoa</taxon>
        <taxon>Ecdysozoa</taxon>
        <taxon>Arthropoda</taxon>
        <taxon>Hexapoda</taxon>
        <taxon>Insecta</taxon>
        <taxon>Pterygota</taxon>
        <taxon>Neoptera</taxon>
        <taxon>Paraneoptera</taxon>
        <taxon>Thysanoptera</taxon>
        <taxon>Terebrantia</taxon>
        <taxon>Thripoidea</taxon>
        <taxon>Thripidae</taxon>
        <taxon>Thrips</taxon>
    </lineage>
</organism>
<accession>A0A6P9A0G3</accession>
<dbReference type="GO" id="GO:0005524">
    <property type="term" value="F:ATP binding"/>
    <property type="evidence" value="ECO:0007669"/>
    <property type="project" value="UniProtKB-UniRule"/>
</dbReference>
<feature type="domain" description="Protein kinase" evidence="7">
    <location>
        <begin position="29"/>
        <end position="312"/>
    </location>
</feature>
<dbReference type="Pfam" id="PF00069">
    <property type="entry name" value="Pkinase"/>
    <property type="match status" value="1"/>
</dbReference>
<dbReference type="EC" id="2.7.11.1" evidence="1"/>
<keyword evidence="3 4" id="KW-0067">ATP-binding</keyword>
<dbReference type="InterPro" id="IPR050235">
    <property type="entry name" value="CK1_Ser-Thr_kinase"/>
</dbReference>
<name>A0A6P9A0G3_THRPL</name>
<feature type="binding site" evidence="4">
    <location>
        <position position="64"/>
    </location>
    <ligand>
        <name>ATP</name>
        <dbReference type="ChEBI" id="CHEBI:30616"/>
    </ligand>
</feature>
<evidence type="ECO:0000256" key="6">
    <source>
        <dbReference type="SAM" id="MobiDB-lite"/>
    </source>
</evidence>
<dbReference type="OrthoDB" id="2687620at2759"/>
<evidence type="ECO:0000256" key="5">
    <source>
        <dbReference type="RuleBase" id="RU000304"/>
    </source>
</evidence>
<dbReference type="SUPFAM" id="SSF56112">
    <property type="entry name" value="Protein kinase-like (PK-like)"/>
    <property type="match status" value="1"/>
</dbReference>
<dbReference type="GO" id="GO:0004674">
    <property type="term" value="F:protein serine/threonine kinase activity"/>
    <property type="evidence" value="ECO:0007669"/>
    <property type="project" value="UniProtKB-KW"/>
</dbReference>
<feature type="compositionally biased region" description="Basic residues" evidence="6">
    <location>
        <begin position="386"/>
        <end position="397"/>
    </location>
</feature>
<gene>
    <name evidence="9 10" type="primary">LOC117651345</name>
</gene>
<dbReference type="PROSITE" id="PS50011">
    <property type="entry name" value="PROTEIN_KINASE_DOM"/>
    <property type="match status" value="1"/>
</dbReference>
<dbReference type="GeneID" id="117651345"/>